<proteinExistence type="predicted"/>
<evidence type="ECO:0000256" key="3">
    <source>
        <dbReference type="SAM" id="Phobius"/>
    </source>
</evidence>
<keyword evidence="1" id="KW-0479">Metal-binding</keyword>
<keyword evidence="1" id="KW-0863">Zinc-finger</keyword>
<feature type="transmembrane region" description="Helical" evidence="3">
    <location>
        <begin position="16"/>
        <end position="35"/>
    </location>
</feature>
<dbReference type="InterPro" id="IPR000571">
    <property type="entry name" value="Znf_CCCH"/>
</dbReference>
<organism evidence="5 6">
    <name type="scientific">Alectoria fallacina</name>
    <dbReference type="NCBI Taxonomy" id="1903189"/>
    <lineage>
        <taxon>Eukaryota</taxon>
        <taxon>Fungi</taxon>
        <taxon>Dikarya</taxon>
        <taxon>Ascomycota</taxon>
        <taxon>Pezizomycotina</taxon>
        <taxon>Lecanoromycetes</taxon>
        <taxon>OSLEUM clade</taxon>
        <taxon>Lecanoromycetidae</taxon>
        <taxon>Lecanorales</taxon>
        <taxon>Lecanorineae</taxon>
        <taxon>Parmeliaceae</taxon>
        <taxon>Alectoria</taxon>
    </lineage>
</organism>
<evidence type="ECO:0000313" key="5">
    <source>
        <dbReference type="EMBL" id="CAF9931664.1"/>
    </source>
</evidence>
<dbReference type="PROSITE" id="PS50103">
    <property type="entry name" value="ZF_C3H1"/>
    <property type="match status" value="2"/>
</dbReference>
<keyword evidence="3" id="KW-0472">Membrane</keyword>
<dbReference type="OrthoDB" id="10537823at2759"/>
<name>A0A8H3FYS3_9LECA</name>
<dbReference type="Gene3D" id="4.10.1000.10">
    <property type="entry name" value="Zinc finger, CCCH-type"/>
    <property type="match status" value="1"/>
</dbReference>
<dbReference type="EMBL" id="CAJPDR010000310">
    <property type="protein sequence ID" value="CAF9931664.1"/>
    <property type="molecule type" value="Genomic_DNA"/>
</dbReference>
<feature type="domain" description="C3H1-type" evidence="4">
    <location>
        <begin position="660"/>
        <end position="687"/>
    </location>
</feature>
<accession>A0A8H3FYS3</accession>
<protein>
    <recommendedName>
        <fullName evidence="4">C3H1-type domain-containing protein</fullName>
    </recommendedName>
</protein>
<keyword evidence="3" id="KW-1133">Transmembrane helix</keyword>
<feature type="domain" description="C3H1-type" evidence="4">
    <location>
        <begin position="600"/>
        <end position="628"/>
    </location>
</feature>
<feature type="region of interest" description="Disordered" evidence="2">
    <location>
        <begin position="483"/>
        <end position="578"/>
    </location>
</feature>
<evidence type="ECO:0000313" key="6">
    <source>
        <dbReference type="Proteomes" id="UP000664203"/>
    </source>
</evidence>
<feature type="region of interest" description="Disordered" evidence="2">
    <location>
        <begin position="685"/>
        <end position="705"/>
    </location>
</feature>
<feature type="compositionally biased region" description="Polar residues" evidence="2">
    <location>
        <begin position="533"/>
        <end position="547"/>
    </location>
</feature>
<evidence type="ECO:0000259" key="4">
    <source>
        <dbReference type="PROSITE" id="PS50103"/>
    </source>
</evidence>
<keyword evidence="6" id="KW-1185">Reference proteome</keyword>
<sequence>MDLITSPAFLARYADSFNVACCISIVLLGGIATYVPRIFPATAIATIEQEIGVFVFENGVLLPHHTYLYEFSETGEPYILGKKLPGIDYSATEAGYAKFMRVDYQTFAVLDSTSNSSSWFGESKGAAMSHFTQPLLWFLFGIFCVLAFRWTWSKLAARLSSWRNNKAENTVALPTGRIEEEHSKLNHIWRSTLVSLCRERKTEISILSRLVVKYYDRCWALVAKIEELKRAAEDMEAEADVVGEIADMVGTQVREIETAAQTAFDNLKEEHAAELKKQKRAMENLREGFTAQIGDLEEALTKKDKIIKDQEEKIDKIKKAKKKVEDKKKTEAEKAKEASETKAKKVRSDFNAALATKDNTITEQETQIAGLEERINELSEQADERKDSELEATQLQLAAIRDELETEEVAKLDAQREKQEAVNSLNEQQQKLAATQDELKATENDLYDARRRFEAIENHLETQLNDAIKETIGLREELISKEVTDEDVGNGGVKDDEEEDVENATSGKQGRAGRLSYNRSNKLRSNKRPDGTIYTSKHPQSTPSDQQGVGERRPVDEQGALDGPEHPEAQLDAAHQGRMAEVPTSALPNDQHKLQSSNPRVARQACHFLRKFGHCRFGERCYNSHDLSMGSEKPSDPPEEPVVQYPAQQDEHNSRNSTPKQAIPVCRFFKRGNCRFGAYCRDSHDLSIGAENPGEPPEDTKGTSG</sequence>
<dbReference type="GO" id="GO:0008270">
    <property type="term" value="F:zinc ion binding"/>
    <property type="evidence" value="ECO:0007669"/>
    <property type="project" value="UniProtKB-KW"/>
</dbReference>
<dbReference type="SMART" id="SM00356">
    <property type="entry name" value="ZnF_C3H1"/>
    <property type="match status" value="2"/>
</dbReference>
<keyword evidence="3" id="KW-0812">Transmembrane</keyword>
<feature type="region of interest" description="Disordered" evidence="2">
    <location>
        <begin position="325"/>
        <end position="346"/>
    </location>
</feature>
<gene>
    <name evidence="5" type="ORF">ALECFALPRED_005071</name>
</gene>
<evidence type="ECO:0000256" key="1">
    <source>
        <dbReference type="PROSITE-ProRule" id="PRU00723"/>
    </source>
</evidence>
<feature type="zinc finger region" description="C3H1-type" evidence="1">
    <location>
        <begin position="660"/>
        <end position="687"/>
    </location>
</feature>
<feature type="zinc finger region" description="C3H1-type" evidence="1">
    <location>
        <begin position="600"/>
        <end position="628"/>
    </location>
</feature>
<feature type="transmembrane region" description="Helical" evidence="3">
    <location>
        <begin position="134"/>
        <end position="152"/>
    </location>
</feature>
<dbReference type="AlphaFoldDB" id="A0A8H3FYS3"/>
<feature type="region of interest" description="Disordered" evidence="2">
    <location>
        <begin position="627"/>
        <end position="661"/>
    </location>
</feature>
<dbReference type="Proteomes" id="UP000664203">
    <property type="component" value="Unassembled WGS sequence"/>
</dbReference>
<keyword evidence="1" id="KW-0862">Zinc</keyword>
<evidence type="ECO:0000256" key="2">
    <source>
        <dbReference type="SAM" id="MobiDB-lite"/>
    </source>
</evidence>
<comment type="caution">
    <text evidence="5">The sequence shown here is derived from an EMBL/GenBank/DDBJ whole genome shotgun (WGS) entry which is preliminary data.</text>
</comment>
<reference evidence="5" key="1">
    <citation type="submission" date="2021-03" db="EMBL/GenBank/DDBJ databases">
        <authorList>
            <person name="Tagirdzhanova G."/>
        </authorList>
    </citation>
    <scope>NUCLEOTIDE SEQUENCE</scope>
</reference>